<feature type="transmembrane region" description="Helical" evidence="3">
    <location>
        <begin position="36"/>
        <end position="56"/>
    </location>
</feature>
<evidence type="ECO:0000313" key="5">
    <source>
        <dbReference type="Proteomes" id="UP000547614"/>
    </source>
</evidence>
<dbReference type="EMBL" id="JACHXP010000001">
    <property type="protein sequence ID" value="MBB3189137.1"/>
    <property type="molecule type" value="Genomic_DNA"/>
</dbReference>
<dbReference type="Proteomes" id="UP000547614">
    <property type="component" value="Unassembled WGS sequence"/>
</dbReference>
<reference evidence="4 5" key="1">
    <citation type="submission" date="2020-08" db="EMBL/GenBank/DDBJ databases">
        <title>Genomic Encyclopedia of Type Strains, Phase III (KMG-III): the genomes of soil and plant-associated and newly described type strains.</title>
        <authorList>
            <person name="Whitman W."/>
        </authorList>
    </citation>
    <scope>NUCLEOTIDE SEQUENCE [LARGE SCALE GENOMIC DNA]</scope>
    <source>
        <strain evidence="4 5">CECT 7282</strain>
    </source>
</reference>
<sequence length="264" mass="29426">MAERPEDHRYSRPIVPDPEASLTVPRQPVSRAPSVWPSWLLAGLVVALAALAWLGWEERQRFQREIARLSGEMSNVHARFDAEEGRGEALVDLRERLTSLEEAQQARDTRLTEALSANEQRASALAEVRQALAEVEARLSRLAEQAESRDATLVAVRDSLDALERAGEEGRGTLQSSLNGLEETLSDTRSRLTAVERQQADRLDAFDARLAELASDVEALTSSRQDEASRREALVERLAAMESELRQLRQAQLALSAQLEVLRQ</sequence>
<keyword evidence="1" id="KW-0175">Coiled coil</keyword>
<organism evidence="4 5">
    <name type="scientific">Halomonas cerina</name>
    <dbReference type="NCBI Taxonomy" id="447424"/>
    <lineage>
        <taxon>Bacteria</taxon>
        <taxon>Pseudomonadati</taxon>
        <taxon>Pseudomonadota</taxon>
        <taxon>Gammaproteobacteria</taxon>
        <taxon>Oceanospirillales</taxon>
        <taxon>Halomonadaceae</taxon>
        <taxon>Halomonas</taxon>
    </lineage>
</organism>
<dbReference type="Gene3D" id="1.20.1480.30">
    <property type="entry name" value="Designed four-helix bundle protein"/>
    <property type="match status" value="1"/>
</dbReference>
<name>A0A839V8T4_9GAMM</name>
<evidence type="ECO:0000256" key="3">
    <source>
        <dbReference type="SAM" id="Phobius"/>
    </source>
</evidence>
<protein>
    <submittedName>
        <fullName evidence="4">Chromosome segregation ATPase</fullName>
    </submittedName>
</protein>
<evidence type="ECO:0000256" key="1">
    <source>
        <dbReference type="SAM" id="Coils"/>
    </source>
</evidence>
<accession>A0A839V8T4</accession>
<evidence type="ECO:0000313" key="4">
    <source>
        <dbReference type="EMBL" id="MBB3189137.1"/>
    </source>
</evidence>
<proteinExistence type="predicted"/>
<comment type="caution">
    <text evidence="4">The sequence shown here is derived from an EMBL/GenBank/DDBJ whole genome shotgun (WGS) entry which is preliminary data.</text>
</comment>
<keyword evidence="3" id="KW-0472">Membrane</keyword>
<dbReference type="RefSeq" id="WP_183323891.1">
    <property type="nucleotide sequence ID" value="NZ_JACHXP010000001.1"/>
</dbReference>
<dbReference type="AlphaFoldDB" id="A0A839V8T4"/>
<feature type="coiled-coil region" evidence="1">
    <location>
        <begin position="224"/>
        <end position="258"/>
    </location>
</feature>
<keyword evidence="5" id="KW-1185">Reference proteome</keyword>
<keyword evidence="3" id="KW-0812">Transmembrane</keyword>
<feature type="region of interest" description="Disordered" evidence="2">
    <location>
        <begin position="1"/>
        <end position="25"/>
    </location>
</feature>
<gene>
    <name evidence="4" type="ORF">FHR94_000355</name>
</gene>
<keyword evidence="3" id="KW-1133">Transmembrane helix</keyword>
<feature type="compositionally biased region" description="Basic and acidic residues" evidence="2">
    <location>
        <begin position="1"/>
        <end position="10"/>
    </location>
</feature>
<evidence type="ECO:0000256" key="2">
    <source>
        <dbReference type="SAM" id="MobiDB-lite"/>
    </source>
</evidence>